<dbReference type="AlphaFoldDB" id="A0A0R3QSK7"/>
<proteinExistence type="predicted"/>
<dbReference type="InterPro" id="IPR012340">
    <property type="entry name" value="NA-bd_OB-fold"/>
</dbReference>
<evidence type="ECO:0000313" key="3">
    <source>
        <dbReference type="Proteomes" id="UP000280834"/>
    </source>
</evidence>
<organism evidence="4">
    <name type="scientific">Brugia timori</name>
    <dbReference type="NCBI Taxonomy" id="42155"/>
    <lineage>
        <taxon>Eukaryota</taxon>
        <taxon>Metazoa</taxon>
        <taxon>Ecdysozoa</taxon>
        <taxon>Nematoda</taxon>
        <taxon>Chromadorea</taxon>
        <taxon>Rhabditida</taxon>
        <taxon>Spirurina</taxon>
        <taxon>Spiruromorpha</taxon>
        <taxon>Filarioidea</taxon>
        <taxon>Onchocercidae</taxon>
        <taxon>Brugia</taxon>
    </lineage>
</organism>
<name>A0A0R3QSK7_9BILA</name>
<evidence type="ECO:0000259" key="1">
    <source>
        <dbReference type="Pfam" id="PF00313"/>
    </source>
</evidence>
<evidence type="ECO:0000313" key="2">
    <source>
        <dbReference type="EMBL" id="VDO29274.1"/>
    </source>
</evidence>
<dbReference type="Gene3D" id="2.40.50.140">
    <property type="entry name" value="Nucleic acid-binding proteins"/>
    <property type="match status" value="1"/>
</dbReference>
<dbReference type="Pfam" id="PF00313">
    <property type="entry name" value="CSD"/>
    <property type="match status" value="1"/>
</dbReference>
<keyword evidence="3" id="KW-1185">Reference proteome</keyword>
<dbReference type="WBParaSite" id="BTMF_0001070901-mRNA-1">
    <property type="protein sequence ID" value="BTMF_0001070901-mRNA-1"/>
    <property type="gene ID" value="BTMF_0001070901"/>
</dbReference>
<sequence length="139" mass="16110">MPSGEQLHNCMLKQEAVLSCTTLQDNLLDEQCDSTTFVYLNNFYFELTEQFLHQWVKEEKRHKLKCINGLIDKGSVDVFVHQFKLNMVNFRSLDAGEHVRFVIRKRPDDSAVTAVIRAESTGKLSEVLLVLLERINHML</sequence>
<protein>
    <submittedName>
        <fullName evidence="4">CSD domain-containing protein</fullName>
    </submittedName>
</protein>
<feature type="domain" description="CSD" evidence="1">
    <location>
        <begin position="72"/>
        <end position="110"/>
    </location>
</feature>
<evidence type="ECO:0000313" key="4">
    <source>
        <dbReference type="WBParaSite" id="BTMF_0001070901-mRNA-1"/>
    </source>
</evidence>
<accession>A0A0R3QSK7</accession>
<dbReference type="EMBL" id="UZAG01016572">
    <property type="protein sequence ID" value="VDO29274.1"/>
    <property type="molecule type" value="Genomic_DNA"/>
</dbReference>
<dbReference type="STRING" id="42155.A0A0R3QSK7"/>
<dbReference type="Proteomes" id="UP000280834">
    <property type="component" value="Unassembled WGS sequence"/>
</dbReference>
<dbReference type="GO" id="GO:0003676">
    <property type="term" value="F:nucleic acid binding"/>
    <property type="evidence" value="ECO:0007669"/>
    <property type="project" value="InterPro"/>
</dbReference>
<dbReference type="InterPro" id="IPR002059">
    <property type="entry name" value="CSP_DNA-bd"/>
</dbReference>
<reference evidence="4" key="1">
    <citation type="submission" date="2017-02" db="UniProtKB">
        <authorList>
            <consortium name="WormBaseParasite"/>
        </authorList>
    </citation>
    <scope>IDENTIFICATION</scope>
</reference>
<gene>
    <name evidence="2" type="ORF">BTMF_LOCUS8740</name>
</gene>
<reference evidence="2 3" key="2">
    <citation type="submission" date="2018-11" db="EMBL/GenBank/DDBJ databases">
        <authorList>
            <consortium name="Pathogen Informatics"/>
        </authorList>
    </citation>
    <scope>NUCLEOTIDE SEQUENCE [LARGE SCALE GENOMIC DNA]</scope>
</reference>